<protein>
    <recommendedName>
        <fullName evidence="3">MORN repeat variant</fullName>
    </recommendedName>
</protein>
<dbReference type="OrthoDB" id="1467310at2"/>
<organism evidence="1 2">
    <name type="scientific">Flagellimonas flava</name>
    <dbReference type="NCBI Taxonomy" id="570519"/>
    <lineage>
        <taxon>Bacteria</taxon>
        <taxon>Pseudomonadati</taxon>
        <taxon>Bacteroidota</taxon>
        <taxon>Flavobacteriia</taxon>
        <taxon>Flavobacteriales</taxon>
        <taxon>Flavobacteriaceae</taxon>
        <taxon>Flagellimonas</taxon>
    </lineage>
</organism>
<gene>
    <name evidence="1" type="ORF">SAMN04488116_2424</name>
</gene>
<accession>A0A1M5MH28</accession>
<evidence type="ECO:0000313" key="2">
    <source>
        <dbReference type="Proteomes" id="UP000184532"/>
    </source>
</evidence>
<dbReference type="Gene3D" id="2.20.110.10">
    <property type="entry name" value="Histone H3 K4-specific methyltransferase SET7/9 N-terminal domain"/>
    <property type="match status" value="1"/>
</dbReference>
<dbReference type="RefSeq" id="WP_073179865.1">
    <property type="nucleotide sequence ID" value="NZ_FQWL01000003.1"/>
</dbReference>
<dbReference type="Proteomes" id="UP000184532">
    <property type="component" value="Unassembled WGS sequence"/>
</dbReference>
<sequence length="116" mass="13526">MKKAIFLLAMMFSVYMYPQGTEPTLEKVGKMVKATYFHENGNIAQTGFFLKDKLHGQWLMYDESGKKIAAGKYMEGKKSGKWFFWEGDILKEVDFVDNRIMHVKNWNQSEIVSVDK</sequence>
<dbReference type="SUPFAM" id="SSF82185">
    <property type="entry name" value="Histone H3 K4-specific methyltransferase SET7/9 N-terminal domain"/>
    <property type="match status" value="1"/>
</dbReference>
<evidence type="ECO:0000313" key="1">
    <source>
        <dbReference type="EMBL" id="SHG76013.1"/>
    </source>
</evidence>
<name>A0A1M5MH28_9FLAO</name>
<reference evidence="2" key="1">
    <citation type="submission" date="2016-11" db="EMBL/GenBank/DDBJ databases">
        <authorList>
            <person name="Varghese N."/>
            <person name="Submissions S."/>
        </authorList>
    </citation>
    <scope>NUCLEOTIDE SEQUENCE [LARGE SCALE GENOMIC DNA]</scope>
    <source>
        <strain evidence="2">DSM 22638</strain>
    </source>
</reference>
<proteinExistence type="predicted"/>
<keyword evidence="2" id="KW-1185">Reference proteome</keyword>
<dbReference type="EMBL" id="FQWL01000003">
    <property type="protein sequence ID" value="SHG76013.1"/>
    <property type="molecule type" value="Genomic_DNA"/>
</dbReference>
<dbReference type="STRING" id="570519.SAMN04488116_2424"/>
<evidence type="ECO:0008006" key="3">
    <source>
        <dbReference type="Google" id="ProtNLM"/>
    </source>
</evidence>
<dbReference type="AlphaFoldDB" id="A0A1M5MH28"/>